<evidence type="ECO:0000313" key="2">
    <source>
        <dbReference type="Proteomes" id="UP001163835"/>
    </source>
</evidence>
<protein>
    <submittedName>
        <fullName evidence="1">Uncharacterized protein</fullName>
    </submittedName>
</protein>
<comment type="caution">
    <text evidence="1">The sequence shown here is derived from an EMBL/GenBank/DDBJ whole genome shotgun (WGS) entry which is preliminary data.</text>
</comment>
<keyword evidence="2" id="KW-1185">Reference proteome</keyword>
<dbReference type="Proteomes" id="UP001163835">
    <property type="component" value="Unassembled WGS sequence"/>
</dbReference>
<feature type="non-terminal residue" evidence="1">
    <location>
        <position position="341"/>
    </location>
</feature>
<dbReference type="EMBL" id="MU797527">
    <property type="protein sequence ID" value="KAJ3803486.1"/>
    <property type="molecule type" value="Genomic_DNA"/>
</dbReference>
<proteinExistence type="predicted"/>
<organism evidence="1 2">
    <name type="scientific">Lentinula aff. lateritia</name>
    <dbReference type="NCBI Taxonomy" id="2804960"/>
    <lineage>
        <taxon>Eukaryota</taxon>
        <taxon>Fungi</taxon>
        <taxon>Dikarya</taxon>
        <taxon>Basidiomycota</taxon>
        <taxon>Agaricomycotina</taxon>
        <taxon>Agaricomycetes</taxon>
        <taxon>Agaricomycetidae</taxon>
        <taxon>Agaricales</taxon>
        <taxon>Marasmiineae</taxon>
        <taxon>Omphalotaceae</taxon>
        <taxon>Lentinula</taxon>
    </lineage>
</organism>
<accession>A0ACC1TFH5</accession>
<gene>
    <name evidence="1" type="ORF">F5876DRAFT_1244</name>
</gene>
<feature type="non-terminal residue" evidence="1">
    <location>
        <position position="1"/>
    </location>
</feature>
<reference evidence="1" key="1">
    <citation type="submission" date="2022-09" db="EMBL/GenBank/DDBJ databases">
        <title>A Global Phylogenomic Analysis of the Shiitake Genus Lentinula.</title>
        <authorList>
            <consortium name="DOE Joint Genome Institute"/>
            <person name="Sierra-Patev S."/>
            <person name="Min B."/>
            <person name="Naranjo-Ortiz M."/>
            <person name="Looney B."/>
            <person name="Konkel Z."/>
            <person name="Slot J.C."/>
            <person name="Sakamoto Y."/>
            <person name="Steenwyk J.L."/>
            <person name="Rokas A."/>
            <person name="Carro J."/>
            <person name="Camarero S."/>
            <person name="Ferreira P."/>
            <person name="Molpeceres G."/>
            <person name="Ruiz-Duenas F.J."/>
            <person name="Serrano A."/>
            <person name="Henrissat B."/>
            <person name="Drula E."/>
            <person name="Hughes K.W."/>
            <person name="Mata J.L."/>
            <person name="Ishikawa N.K."/>
            <person name="Vargas-Isla R."/>
            <person name="Ushijima S."/>
            <person name="Smith C.A."/>
            <person name="Ahrendt S."/>
            <person name="Andreopoulos W."/>
            <person name="He G."/>
            <person name="Labutti K."/>
            <person name="Lipzen A."/>
            <person name="Ng V."/>
            <person name="Riley R."/>
            <person name="Sandor L."/>
            <person name="Barry K."/>
            <person name="Martinez A.T."/>
            <person name="Xiao Y."/>
            <person name="Gibbons J.G."/>
            <person name="Terashima K."/>
            <person name="Grigoriev I.V."/>
            <person name="Hibbett D.S."/>
        </authorList>
    </citation>
    <scope>NUCLEOTIDE SEQUENCE</scope>
    <source>
        <strain evidence="1">TMI1499</strain>
    </source>
</reference>
<evidence type="ECO:0000313" key="1">
    <source>
        <dbReference type="EMBL" id="KAJ3803486.1"/>
    </source>
</evidence>
<name>A0ACC1TFH5_9AGAR</name>
<sequence>LLPDHSAEPFALNSLISRKDVKIKMDNLHDLGATLIRVRRVYGRSVKLVVFKSDVSAAYRRLPMDPHWQIKQVVGFGDGYNVDQCNNFGNRDGGGLFGCFMALMLWVAIYVKFIVDLFAWVDDTFGWDFEGNLAYYAPYAEFYPSRQTRLLEFWDEIGLPHDKPKQKWGTELLILGFNVDPNAMTITMTVEARLDLIQAIWKFAGVGNRWTLKEYQHLAGWINWALNVYPLLRPGLSALYEKTAGKTESNQRIWTNKAVVRELLWLVEKLDILSGVRMLENEEWGFEEADIIMYCDACPTGMGFWVCHDGNILGYQCSIPDDHADGKPIFYFEALTVVSAI</sequence>